<evidence type="ECO:0000313" key="2">
    <source>
        <dbReference type="EMBL" id="SHL80705.1"/>
    </source>
</evidence>
<dbReference type="GO" id="GO:0022900">
    <property type="term" value="P:electron transport chain"/>
    <property type="evidence" value="ECO:0007669"/>
    <property type="project" value="InterPro"/>
</dbReference>
<evidence type="ECO:0008006" key="4">
    <source>
        <dbReference type="Google" id="ProtNLM"/>
    </source>
</evidence>
<dbReference type="InterPro" id="IPR010980">
    <property type="entry name" value="Cyt_c/b562"/>
</dbReference>
<accession>A0A1M7DML2</accession>
<dbReference type="GO" id="GO:0005506">
    <property type="term" value="F:iron ion binding"/>
    <property type="evidence" value="ECO:0007669"/>
    <property type="project" value="InterPro"/>
</dbReference>
<organism evidence="2 3">
    <name type="scientific">Bradyrhizobium lablabi</name>
    <dbReference type="NCBI Taxonomy" id="722472"/>
    <lineage>
        <taxon>Bacteria</taxon>
        <taxon>Pseudomonadati</taxon>
        <taxon>Pseudomonadota</taxon>
        <taxon>Alphaproteobacteria</taxon>
        <taxon>Hyphomicrobiales</taxon>
        <taxon>Nitrobacteraceae</taxon>
        <taxon>Bradyrhizobium</taxon>
    </lineage>
</organism>
<reference evidence="2 3" key="1">
    <citation type="submission" date="2016-11" db="EMBL/GenBank/DDBJ databases">
        <authorList>
            <person name="Jaros S."/>
            <person name="Januszkiewicz K."/>
            <person name="Wedrychowicz H."/>
        </authorList>
    </citation>
    <scope>NUCLEOTIDE SEQUENCE [LARGE SCALE GENOMIC DNA]</scope>
    <source>
        <strain evidence="2 3">GAS499</strain>
    </source>
</reference>
<dbReference type="Proteomes" id="UP000189935">
    <property type="component" value="Chromosome I"/>
</dbReference>
<proteinExistence type="predicted"/>
<dbReference type="AlphaFoldDB" id="A0A1M7DML2"/>
<dbReference type="SUPFAM" id="SSF47175">
    <property type="entry name" value="Cytochromes"/>
    <property type="match status" value="1"/>
</dbReference>
<dbReference type="EMBL" id="LT670844">
    <property type="protein sequence ID" value="SHL80705.1"/>
    <property type="molecule type" value="Genomic_DNA"/>
</dbReference>
<dbReference type="GO" id="GO:0020037">
    <property type="term" value="F:heme binding"/>
    <property type="evidence" value="ECO:0007669"/>
    <property type="project" value="InterPro"/>
</dbReference>
<dbReference type="GO" id="GO:0009055">
    <property type="term" value="F:electron transfer activity"/>
    <property type="evidence" value="ECO:0007669"/>
    <property type="project" value="InterPro"/>
</dbReference>
<feature type="chain" id="PRO_5012680785" description="Cytochrome C" evidence="1">
    <location>
        <begin position="27"/>
        <end position="174"/>
    </location>
</feature>
<sequence>MKILDRLHRLAAAVLAISAAAAVVVALPTPHGDVRAQELPKSQTAQYLPSISDMMIATIQPRHRRLWRAAQQKNWAFAAYELGNLKGAFKRLGQAHPSEHDMSVPAMITSVTDQPFTELASAIQSKDDAGFDKAYADLTDGCNSCHQALNHGVVVIRIPREASTSDQDFTQASP</sequence>
<evidence type="ECO:0000313" key="3">
    <source>
        <dbReference type="Proteomes" id="UP000189935"/>
    </source>
</evidence>
<feature type="signal peptide" evidence="1">
    <location>
        <begin position="1"/>
        <end position="26"/>
    </location>
</feature>
<keyword evidence="1" id="KW-0732">Signal</keyword>
<protein>
    <recommendedName>
        <fullName evidence="4">Cytochrome C</fullName>
    </recommendedName>
</protein>
<evidence type="ECO:0000256" key="1">
    <source>
        <dbReference type="SAM" id="SignalP"/>
    </source>
</evidence>
<gene>
    <name evidence="2" type="ORF">SAMN05444159_6867</name>
</gene>
<name>A0A1M7DML2_9BRAD</name>